<keyword evidence="2" id="KW-1185">Reference proteome</keyword>
<protein>
    <submittedName>
        <fullName evidence="1">Uncharacterized protein</fullName>
    </submittedName>
</protein>
<gene>
    <name evidence="1" type="ORF">NG799_21200</name>
</gene>
<comment type="caution">
    <text evidence="1">The sequence shown here is derived from an EMBL/GenBank/DDBJ whole genome shotgun (WGS) entry which is preliminary data.</text>
</comment>
<name>A0ABT2MVR3_9CYAN</name>
<evidence type="ECO:0000313" key="1">
    <source>
        <dbReference type="EMBL" id="MCT7968831.1"/>
    </source>
</evidence>
<dbReference type="RefSeq" id="WP_368008313.1">
    <property type="nucleotide sequence ID" value="NZ_JAMXFF010000038.1"/>
</dbReference>
<reference evidence="1 2" key="1">
    <citation type="journal article" date="2022" name="Front. Microbiol.">
        <title>High genomic differentiation and limited gene flow indicate recent cryptic speciation within the genus Laspinema (cyanobacteria).</title>
        <authorList>
            <person name="Stanojkovic A."/>
            <person name="Skoupy S."/>
            <person name="Skaloud P."/>
            <person name="Dvorak P."/>
        </authorList>
    </citation>
    <scope>NUCLEOTIDE SEQUENCE [LARGE SCALE GENOMIC DNA]</scope>
    <source>
        <strain evidence="1 2">D2a</strain>
    </source>
</reference>
<organism evidence="1 2">
    <name type="scientific">Laspinema palackyanum D2a</name>
    <dbReference type="NCBI Taxonomy" id="2953684"/>
    <lineage>
        <taxon>Bacteria</taxon>
        <taxon>Bacillati</taxon>
        <taxon>Cyanobacteriota</taxon>
        <taxon>Cyanophyceae</taxon>
        <taxon>Oscillatoriophycideae</taxon>
        <taxon>Oscillatoriales</taxon>
        <taxon>Laspinemataceae</taxon>
        <taxon>Laspinema</taxon>
        <taxon>Laspinema palackyanum</taxon>
    </lineage>
</organism>
<dbReference type="EMBL" id="JAMXFF010000038">
    <property type="protein sequence ID" value="MCT7968831.1"/>
    <property type="molecule type" value="Genomic_DNA"/>
</dbReference>
<sequence>MIEKIALGLLSLAVGVVPTMVLLTTPVLAQSGVEEKGTQESLILAQAGTWADVTLRLEDLPPGFTAMPPSDVLDFLDPGSLQEIDVENVFGFANDQDFQLIMGVTTRLETAQQQAEFDELVGGPEKLKSWSLLGQTNEPPQALNNITNIGDVAEGVSLKLDLGGTVARVEILGLRKNQMGAVVFVVYGNDERPLYPIAEIGRKLVERIPQVPTGSN</sequence>
<dbReference type="Proteomes" id="UP001525890">
    <property type="component" value="Unassembled WGS sequence"/>
</dbReference>
<evidence type="ECO:0000313" key="2">
    <source>
        <dbReference type="Proteomes" id="UP001525890"/>
    </source>
</evidence>
<accession>A0ABT2MVR3</accession>
<proteinExistence type="predicted"/>